<dbReference type="Pfam" id="PF13143">
    <property type="entry name" value="DUF3986"/>
    <property type="match status" value="1"/>
</dbReference>
<dbReference type="InterPro" id="IPR025047">
    <property type="entry name" value="DUF3986"/>
</dbReference>
<comment type="caution">
    <text evidence="1">The sequence shown here is derived from an EMBL/GenBank/DDBJ whole genome shotgun (WGS) entry which is preliminary data.</text>
</comment>
<name>A0A327Y2C9_9BACL</name>
<accession>A0A327Y2C9</accession>
<reference evidence="1 2" key="1">
    <citation type="submission" date="2018-06" db="EMBL/GenBank/DDBJ databases">
        <title>Genomic Encyclopedia of Type Strains, Phase III (KMG-III): the genomes of soil and plant-associated and newly described type strains.</title>
        <authorList>
            <person name="Whitman W."/>
        </authorList>
    </citation>
    <scope>NUCLEOTIDE SEQUENCE [LARGE SCALE GENOMIC DNA]</scope>
    <source>
        <strain evidence="1 2">CGMCC 1.8979</strain>
    </source>
</reference>
<evidence type="ECO:0000313" key="1">
    <source>
        <dbReference type="EMBL" id="RAK13895.1"/>
    </source>
</evidence>
<proteinExistence type="predicted"/>
<dbReference type="OrthoDB" id="2620614at2"/>
<gene>
    <name evidence="1" type="ORF">B0I26_1441</name>
</gene>
<protein>
    <submittedName>
        <fullName evidence="1">Uncharacterized protein DUF3986</fullName>
    </submittedName>
</protein>
<evidence type="ECO:0000313" key="2">
    <source>
        <dbReference type="Proteomes" id="UP000248555"/>
    </source>
</evidence>
<dbReference type="RefSeq" id="WP_111646684.1">
    <property type="nucleotide sequence ID" value="NZ_QLMH01000044.1"/>
</dbReference>
<dbReference type="AlphaFoldDB" id="A0A327Y2C9"/>
<organism evidence="1 2">
    <name type="scientific">Paranoxybacillus vitaminiphilus</name>
    <dbReference type="NCBI Taxonomy" id="581036"/>
    <lineage>
        <taxon>Bacteria</taxon>
        <taxon>Bacillati</taxon>
        <taxon>Bacillota</taxon>
        <taxon>Bacilli</taxon>
        <taxon>Bacillales</taxon>
        <taxon>Anoxybacillaceae</taxon>
        <taxon>Paranoxybacillus</taxon>
    </lineage>
</organism>
<sequence length="88" mass="10789">MVRYEDFHLHVGYYNDGLDLEGIFFKEKNKPKWYLYFDADGYDIQLKKEYKKEEPFGYLVRIYDIEEIDETQGNELFKNFLIEESIIK</sequence>
<dbReference type="EMBL" id="QLMH01000044">
    <property type="protein sequence ID" value="RAK13895.1"/>
    <property type="molecule type" value="Genomic_DNA"/>
</dbReference>
<dbReference type="Proteomes" id="UP000248555">
    <property type="component" value="Unassembled WGS sequence"/>
</dbReference>
<keyword evidence="2" id="KW-1185">Reference proteome</keyword>